<name>A0A1X7CQ42_9BACT</name>
<dbReference type="GO" id="GO:0003735">
    <property type="term" value="F:structural constituent of ribosome"/>
    <property type="evidence" value="ECO:0007669"/>
    <property type="project" value="InterPro"/>
</dbReference>
<evidence type="ECO:0000256" key="5">
    <source>
        <dbReference type="HAMAP-Rule" id="MF_00340"/>
    </source>
</evidence>
<dbReference type="Pfam" id="PF01783">
    <property type="entry name" value="Ribosomal_L32p"/>
    <property type="match status" value="1"/>
</dbReference>
<evidence type="ECO:0000256" key="1">
    <source>
        <dbReference type="ARBA" id="ARBA00008560"/>
    </source>
</evidence>
<evidence type="ECO:0000313" key="7">
    <source>
        <dbReference type="EMBL" id="SMF00796.1"/>
    </source>
</evidence>
<dbReference type="InterPro" id="IPR002677">
    <property type="entry name" value="Ribosomal_bL32"/>
</dbReference>
<dbReference type="AlphaFoldDB" id="A0A1X7CQ42"/>
<comment type="similarity">
    <text evidence="1 5">Belongs to the bacterial ribosomal protein bL32 family.</text>
</comment>
<evidence type="ECO:0000313" key="8">
    <source>
        <dbReference type="Proteomes" id="UP000192906"/>
    </source>
</evidence>
<feature type="region of interest" description="Disordered" evidence="6">
    <location>
        <begin position="1"/>
        <end position="25"/>
    </location>
</feature>
<dbReference type="NCBIfam" id="TIGR01031">
    <property type="entry name" value="rpmF_bact"/>
    <property type="match status" value="1"/>
</dbReference>
<dbReference type="GO" id="GO:0015934">
    <property type="term" value="C:large ribosomal subunit"/>
    <property type="evidence" value="ECO:0007669"/>
    <property type="project" value="InterPro"/>
</dbReference>
<organism evidence="7 8">
    <name type="scientific">Desulfovibrio gilichinskyi</name>
    <dbReference type="NCBI Taxonomy" id="1519643"/>
    <lineage>
        <taxon>Bacteria</taxon>
        <taxon>Pseudomonadati</taxon>
        <taxon>Thermodesulfobacteriota</taxon>
        <taxon>Desulfovibrionia</taxon>
        <taxon>Desulfovibrionales</taxon>
        <taxon>Desulfovibrionaceae</taxon>
        <taxon>Desulfovibrio</taxon>
    </lineage>
</organism>
<keyword evidence="3 5" id="KW-0687">Ribonucleoprotein</keyword>
<dbReference type="Gene3D" id="1.20.5.640">
    <property type="entry name" value="Single helix bin"/>
    <property type="match status" value="1"/>
</dbReference>
<dbReference type="PANTHER" id="PTHR35534:SF1">
    <property type="entry name" value="LARGE RIBOSOMAL SUBUNIT PROTEIN BL32"/>
    <property type="match status" value="1"/>
</dbReference>
<keyword evidence="8" id="KW-1185">Reference proteome</keyword>
<evidence type="ECO:0000256" key="6">
    <source>
        <dbReference type="SAM" id="MobiDB-lite"/>
    </source>
</evidence>
<sequence>MAQPKKKTSKSRRNMRRSHDHVDTPNVHVCECGEPIIAHRACSACGSYKGRQVITSEDA</sequence>
<dbReference type="InterPro" id="IPR044957">
    <property type="entry name" value="Ribosomal_bL32_bact"/>
</dbReference>
<evidence type="ECO:0000256" key="4">
    <source>
        <dbReference type="ARBA" id="ARBA00035178"/>
    </source>
</evidence>
<dbReference type="RefSeq" id="WP_085099466.1">
    <property type="nucleotide sequence ID" value="NZ_FWZU01000002.1"/>
</dbReference>
<dbReference type="GO" id="GO:0006412">
    <property type="term" value="P:translation"/>
    <property type="evidence" value="ECO:0007669"/>
    <property type="project" value="UniProtKB-UniRule"/>
</dbReference>
<dbReference type="SUPFAM" id="SSF57829">
    <property type="entry name" value="Zn-binding ribosomal proteins"/>
    <property type="match status" value="1"/>
</dbReference>
<dbReference type="OrthoDB" id="9801927at2"/>
<dbReference type="STRING" id="1519643.SAMN06295933_1071"/>
<proteinExistence type="inferred from homology"/>
<feature type="compositionally biased region" description="Basic residues" evidence="6">
    <location>
        <begin position="1"/>
        <end position="19"/>
    </location>
</feature>
<evidence type="ECO:0000256" key="3">
    <source>
        <dbReference type="ARBA" id="ARBA00023274"/>
    </source>
</evidence>
<evidence type="ECO:0000256" key="2">
    <source>
        <dbReference type="ARBA" id="ARBA00022980"/>
    </source>
</evidence>
<protein>
    <recommendedName>
        <fullName evidence="4 5">Large ribosomal subunit protein bL32</fullName>
    </recommendedName>
</protein>
<keyword evidence="2 5" id="KW-0689">Ribosomal protein</keyword>
<dbReference type="EMBL" id="FWZU01000002">
    <property type="protein sequence ID" value="SMF00796.1"/>
    <property type="molecule type" value="Genomic_DNA"/>
</dbReference>
<accession>A0A1X7CQ42</accession>
<dbReference type="PANTHER" id="PTHR35534">
    <property type="entry name" value="50S RIBOSOMAL PROTEIN L32"/>
    <property type="match status" value="1"/>
</dbReference>
<reference evidence="8" key="1">
    <citation type="submission" date="2017-04" db="EMBL/GenBank/DDBJ databases">
        <authorList>
            <person name="Varghese N."/>
            <person name="Submissions S."/>
        </authorList>
    </citation>
    <scope>NUCLEOTIDE SEQUENCE [LARGE SCALE GENOMIC DNA]</scope>
    <source>
        <strain evidence="8">K3S</strain>
    </source>
</reference>
<gene>
    <name evidence="5" type="primary">rpmF</name>
    <name evidence="7" type="ORF">SAMN06295933_1071</name>
</gene>
<dbReference type="InterPro" id="IPR011332">
    <property type="entry name" value="Ribosomal_zn-bd"/>
</dbReference>
<dbReference type="Proteomes" id="UP000192906">
    <property type="component" value="Unassembled WGS sequence"/>
</dbReference>
<dbReference type="HAMAP" id="MF_00340">
    <property type="entry name" value="Ribosomal_bL32"/>
    <property type="match status" value="1"/>
</dbReference>